<dbReference type="AlphaFoldDB" id="A0A6C0C4S5"/>
<organism evidence="3">
    <name type="scientific">viral metagenome</name>
    <dbReference type="NCBI Taxonomy" id="1070528"/>
    <lineage>
        <taxon>unclassified sequences</taxon>
        <taxon>metagenomes</taxon>
        <taxon>organismal metagenomes</taxon>
    </lineage>
</organism>
<keyword evidence="1" id="KW-0175">Coiled coil</keyword>
<reference evidence="3" key="1">
    <citation type="journal article" date="2020" name="Nature">
        <title>Giant virus diversity and host interactions through global metagenomics.</title>
        <authorList>
            <person name="Schulz F."/>
            <person name="Roux S."/>
            <person name="Paez-Espino D."/>
            <person name="Jungbluth S."/>
            <person name="Walsh D.A."/>
            <person name="Denef V.J."/>
            <person name="McMahon K.D."/>
            <person name="Konstantinidis K.T."/>
            <person name="Eloe-Fadrosh E.A."/>
            <person name="Kyrpides N.C."/>
            <person name="Woyke T."/>
        </authorList>
    </citation>
    <scope>NUCLEOTIDE SEQUENCE</scope>
    <source>
        <strain evidence="3">GVMAG-M-3300020185-33</strain>
    </source>
</reference>
<evidence type="ECO:0000256" key="1">
    <source>
        <dbReference type="SAM" id="Coils"/>
    </source>
</evidence>
<proteinExistence type="predicted"/>
<name>A0A6C0C4S5_9ZZZZ</name>
<evidence type="ECO:0000313" key="3">
    <source>
        <dbReference type="EMBL" id="QHS99366.1"/>
    </source>
</evidence>
<sequence>MSKANCPGSATLTDDGKACKMKLDIPLYCGLTADAAPGWPRCYTENGAQVQVPPAPGASSSSSTGTGKSNLKPSCADILNTQYNDLLDSINSIHAFEGKLFGDLESVQNGEEASMSVTEIKGKISDLSKLRNQLYADLNNILTSTQCNLSDSRQNLADQIAMVEIVKNELDNAEKAIDELEIIRNNRRRMVEITDYEKLRYRSHKDIFKTIAFCGLGVLVSVYLVNAGWSFIGKSGIAGSIVIAIILTLKSVYDNWWRDDMNWDRIKFREFKPANGTTVLQHDIRAVEKLYGDTTAAVSNIESQAGSLVDNTYDAGEKVYGAISNATGVSTDGTPVGGT</sequence>
<keyword evidence="2" id="KW-0812">Transmembrane</keyword>
<protein>
    <submittedName>
        <fullName evidence="3">Uncharacterized protein</fullName>
    </submittedName>
</protein>
<dbReference type="EMBL" id="MN739340">
    <property type="protein sequence ID" value="QHS99366.1"/>
    <property type="molecule type" value="Genomic_DNA"/>
</dbReference>
<accession>A0A6C0C4S5</accession>
<keyword evidence="2" id="KW-0472">Membrane</keyword>
<feature type="transmembrane region" description="Helical" evidence="2">
    <location>
        <begin position="231"/>
        <end position="249"/>
    </location>
</feature>
<keyword evidence="2" id="KW-1133">Transmembrane helix</keyword>
<feature type="coiled-coil region" evidence="1">
    <location>
        <begin position="156"/>
        <end position="190"/>
    </location>
</feature>
<evidence type="ECO:0000256" key="2">
    <source>
        <dbReference type="SAM" id="Phobius"/>
    </source>
</evidence>
<feature type="transmembrane region" description="Helical" evidence="2">
    <location>
        <begin position="207"/>
        <end position="225"/>
    </location>
</feature>